<dbReference type="Proteomes" id="UP000310458">
    <property type="component" value="Unassembled WGS sequence"/>
</dbReference>
<evidence type="ECO:0000256" key="3">
    <source>
        <dbReference type="ARBA" id="ARBA00022679"/>
    </source>
</evidence>
<reference evidence="9 10" key="1">
    <citation type="submission" date="2019-05" db="EMBL/GenBank/DDBJ databases">
        <title>Nesterenkonia sp. GY074 isolated from the Southern Atlantic Ocean.</title>
        <authorList>
            <person name="Zhang G."/>
        </authorList>
    </citation>
    <scope>NUCLEOTIDE SEQUENCE [LARGE SCALE GENOMIC DNA]</scope>
    <source>
        <strain evidence="9 10">GY074</strain>
    </source>
</reference>
<keyword evidence="5 7" id="KW-1133">Transmembrane helix</keyword>
<dbReference type="AlphaFoldDB" id="A0A5R9BLU8"/>
<dbReference type="PANTHER" id="PTHR30576">
    <property type="entry name" value="COLANIC BIOSYNTHESIS UDP-GLUCOSE LIPID CARRIER TRANSFERASE"/>
    <property type="match status" value="1"/>
</dbReference>
<evidence type="ECO:0000313" key="9">
    <source>
        <dbReference type="EMBL" id="TLQ01515.1"/>
    </source>
</evidence>
<evidence type="ECO:0000256" key="4">
    <source>
        <dbReference type="ARBA" id="ARBA00022692"/>
    </source>
</evidence>
<evidence type="ECO:0000313" key="10">
    <source>
        <dbReference type="Proteomes" id="UP000310458"/>
    </source>
</evidence>
<evidence type="ECO:0000256" key="1">
    <source>
        <dbReference type="ARBA" id="ARBA00004141"/>
    </source>
</evidence>
<feature type="transmembrane region" description="Helical" evidence="7">
    <location>
        <begin position="137"/>
        <end position="161"/>
    </location>
</feature>
<keyword evidence="10" id="KW-1185">Reference proteome</keyword>
<accession>A0A5R9BLU8</accession>
<feature type="transmembrane region" description="Helical" evidence="7">
    <location>
        <begin position="306"/>
        <end position="332"/>
    </location>
</feature>
<comment type="subcellular location">
    <subcellularLocation>
        <location evidence="1">Membrane</location>
        <topology evidence="1">Multi-pass membrane protein</topology>
    </subcellularLocation>
</comment>
<dbReference type="GO" id="GO:0016780">
    <property type="term" value="F:phosphotransferase activity, for other substituted phosphate groups"/>
    <property type="evidence" value="ECO:0007669"/>
    <property type="project" value="TreeGrafter"/>
</dbReference>
<proteinExistence type="inferred from homology"/>
<dbReference type="InterPro" id="IPR003362">
    <property type="entry name" value="Bact_transf"/>
</dbReference>
<evidence type="ECO:0000256" key="5">
    <source>
        <dbReference type="ARBA" id="ARBA00022989"/>
    </source>
</evidence>
<dbReference type="Pfam" id="PF02397">
    <property type="entry name" value="Bac_transf"/>
    <property type="match status" value="1"/>
</dbReference>
<feature type="domain" description="Bacterial sugar transferase" evidence="8">
    <location>
        <begin position="304"/>
        <end position="491"/>
    </location>
</feature>
<sequence>MSLDTHSTAQTSTTLFRQTTDFDTPTALPTSDPDRARRWRARQSAILVSSDTLTMVAAVLFTSAAPWTNSFQAVSSPLTTGLLMTAWMVLLITCGAYRVRGVQTGPLIRSVVTASVIIASASAVVGILLPWEAARMHLLVTIPFAFLGLIVVRALWFTLVARSTGARMGTRRVVVVGSADKSVHIAAELQMRASNSSYAVVDVVTSATGGAELSNGQQFDMVASARDAVLRTGADLVVVAGADALDPQALRRLTWDLADLDVGLAVASGLGDVARWRLRTESVAGLAMVHVEHARMRGVSAFLKRLFDIVFSCVVLAIISPVLLVISLAIVVDSRGSILFKQRRIGLDHSRFTMLKFRSMCVDAEQKRAELMAQSNGNGVMFKMRSDPRTTRVGRFIRRFSLDELPQFINVLRGDMSVVGPRPPLPGEVAAYDERADRRLMVKPGITGLWQVHGRSDLSWEESLRLDLYYIENWSIASDARIILRTVQAVVTGSGAY</sequence>
<dbReference type="InterPro" id="IPR017475">
    <property type="entry name" value="EPS_sugar_tfrase"/>
</dbReference>
<dbReference type="OrthoDB" id="9808602at2"/>
<dbReference type="RefSeq" id="WP_138251593.1">
    <property type="nucleotide sequence ID" value="NZ_VAVZ01000001.1"/>
</dbReference>
<feature type="transmembrane region" description="Helical" evidence="7">
    <location>
        <begin position="111"/>
        <end position="131"/>
    </location>
</feature>
<evidence type="ECO:0000256" key="2">
    <source>
        <dbReference type="ARBA" id="ARBA00006464"/>
    </source>
</evidence>
<evidence type="ECO:0000256" key="7">
    <source>
        <dbReference type="SAM" id="Phobius"/>
    </source>
</evidence>
<dbReference type="PANTHER" id="PTHR30576:SF10">
    <property type="entry name" value="SLL5057 PROTEIN"/>
    <property type="match status" value="1"/>
</dbReference>
<comment type="similarity">
    <text evidence="2">Belongs to the bacterial sugar transferase family.</text>
</comment>
<dbReference type="GO" id="GO:0016020">
    <property type="term" value="C:membrane"/>
    <property type="evidence" value="ECO:0007669"/>
    <property type="project" value="UniProtKB-SubCell"/>
</dbReference>
<evidence type="ECO:0000259" key="8">
    <source>
        <dbReference type="Pfam" id="PF02397"/>
    </source>
</evidence>
<keyword evidence="4 7" id="KW-0812">Transmembrane</keyword>
<protein>
    <submittedName>
        <fullName evidence="9">Sugar transferase</fullName>
    </submittedName>
</protein>
<comment type="caution">
    <text evidence="9">The sequence shown here is derived from an EMBL/GenBank/DDBJ whole genome shotgun (WGS) entry which is preliminary data.</text>
</comment>
<gene>
    <name evidence="9" type="ORF">FEF26_00650</name>
</gene>
<organism evidence="9 10">
    <name type="scientific">Nesterenkonia salmonea</name>
    <dbReference type="NCBI Taxonomy" id="1804987"/>
    <lineage>
        <taxon>Bacteria</taxon>
        <taxon>Bacillati</taxon>
        <taxon>Actinomycetota</taxon>
        <taxon>Actinomycetes</taxon>
        <taxon>Micrococcales</taxon>
        <taxon>Micrococcaceae</taxon>
        <taxon>Nesterenkonia</taxon>
    </lineage>
</organism>
<dbReference type="NCBIfam" id="TIGR03025">
    <property type="entry name" value="EPS_sugtrans"/>
    <property type="match status" value="1"/>
</dbReference>
<evidence type="ECO:0000256" key="6">
    <source>
        <dbReference type="ARBA" id="ARBA00023136"/>
    </source>
</evidence>
<feature type="transmembrane region" description="Helical" evidence="7">
    <location>
        <begin position="45"/>
        <end position="67"/>
    </location>
</feature>
<keyword evidence="3 9" id="KW-0808">Transferase</keyword>
<feature type="transmembrane region" description="Helical" evidence="7">
    <location>
        <begin position="79"/>
        <end position="99"/>
    </location>
</feature>
<name>A0A5R9BLU8_9MICC</name>
<dbReference type="EMBL" id="VAVZ01000001">
    <property type="protein sequence ID" value="TLQ01515.1"/>
    <property type="molecule type" value="Genomic_DNA"/>
</dbReference>
<keyword evidence="6 7" id="KW-0472">Membrane</keyword>